<dbReference type="FunFam" id="3.40.50.300:FF:000171">
    <property type="entry name" value="Dynamin-like 120 kDa protein, mitochondrial"/>
    <property type="match status" value="1"/>
</dbReference>
<dbReference type="PANTHER" id="PTHR11566:SF67">
    <property type="entry name" value="DYNAMIN-LIKE 120 KDA PROTEIN, MITOCHONDRIAL"/>
    <property type="match status" value="1"/>
</dbReference>
<name>A0A8D1XFT3_PIG</name>
<evidence type="ECO:0000256" key="7">
    <source>
        <dbReference type="ARBA" id="ARBA00022792"/>
    </source>
</evidence>
<protein>
    <recommendedName>
        <fullName evidence="17">Dynamin-like GTPase OPA1, mitochondrial</fullName>
        <ecNumber evidence="3">3.6.5.5</ecNumber>
    </recommendedName>
</protein>
<dbReference type="Pfam" id="PF00350">
    <property type="entry name" value="Dynamin_N"/>
    <property type="match status" value="1"/>
</dbReference>
<dbReference type="Proteomes" id="UP000694725">
    <property type="component" value="Unplaced"/>
</dbReference>
<keyword evidence="12" id="KW-0446">Lipid-binding</keyword>
<feature type="domain" description="Dynamin-type G" evidence="21">
    <location>
        <begin position="285"/>
        <end position="561"/>
    </location>
</feature>
<keyword evidence="13" id="KW-0496">Mitochondrion</keyword>
<evidence type="ECO:0000256" key="18">
    <source>
        <dbReference type="ARBA" id="ARBA00048040"/>
    </source>
</evidence>
<dbReference type="EC" id="3.6.5.5" evidence="3"/>
<dbReference type="PRINTS" id="PR00195">
    <property type="entry name" value="DYNAMIN"/>
</dbReference>
<keyword evidence="6" id="KW-0547">Nucleotide-binding</keyword>
<dbReference type="Gene3D" id="3.40.50.300">
    <property type="entry name" value="P-loop containing nucleotide triphosphate hydrolases"/>
    <property type="match status" value="1"/>
</dbReference>
<dbReference type="GO" id="GO:0005758">
    <property type="term" value="C:mitochondrial intermembrane space"/>
    <property type="evidence" value="ECO:0007669"/>
    <property type="project" value="UniProtKB-SubCell"/>
</dbReference>
<comment type="subunit">
    <text evidence="19">Oligomeric complex consisting of membrane-bound and soluble forms of OPA1. Interacts with RCC1L; RCC1L acts as a guanine nucleotide exchange factor (GEF) for OPA1 by exchanging bound GDP for free GTP. Interacts with CHCHD3 and IMMT; these interactions occur preferentially with soluble OPA1 forms. Interacts with PRELID1.</text>
</comment>
<evidence type="ECO:0000256" key="3">
    <source>
        <dbReference type="ARBA" id="ARBA00011980"/>
    </source>
</evidence>
<evidence type="ECO:0000256" key="2">
    <source>
        <dbReference type="ARBA" id="ARBA00004569"/>
    </source>
</evidence>
<evidence type="ECO:0000256" key="6">
    <source>
        <dbReference type="ARBA" id="ARBA00022741"/>
    </source>
</evidence>
<gene>
    <name evidence="22" type="primary">OPA1</name>
</gene>
<dbReference type="SMART" id="SM00053">
    <property type="entry name" value="DYNc"/>
    <property type="match status" value="1"/>
</dbReference>
<dbReference type="GO" id="GO:0006915">
    <property type="term" value="P:apoptotic process"/>
    <property type="evidence" value="ECO:0007669"/>
    <property type="project" value="UniProtKB-KW"/>
</dbReference>
<keyword evidence="5" id="KW-0053">Apoptosis</keyword>
<dbReference type="SUPFAM" id="SSF52540">
    <property type="entry name" value="P-loop containing nucleoside triphosphate hydrolases"/>
    <property type="match status" value="1"/>
</dbReference>
<evidence type="ECO:0000256" key="5">
    <source>
        <dbReference type="ARBA" id="ARBA00022703"/>
    </source>
</evidence>
<evidence type="ECO:0000313" key="22">
    <source>
        <dbReference type="Ensembl" id="ENSSSCP00065002953.1"/>
    </source>
</evidence>
<keyword evidence="8" id="KW-0378">Hydrolase</keyword>
<evidence type="ECO:0000256" key="16">
    <source>
        <dbReference type="ARBA" id="ARBA00023157"/>
    </source>
</evidence>
<proteinExistence type="predicted"/>
<feature type="coiled-coil region" evidence="20">
    <location>
        <begin position="896"/>
        <end position="923"/>
    </location>
</feature>
<evidence type="ECO:0000256" key="19">
    <source>
        <dbReference type="ARBA" id="ARBA00064015"/>
    </source>
</evidence>
<keyword evidence="4" id="KW-0812">Transmembrane</keyword>
<evidence type="ECO:0000256" key="8">
    <source>
        <dbReference type="ARBA" id="ARBA00022801"/>
    </source>
</evidence>
<evidence type="ECO:0000256" key="11">
    <source>
        <dbReference type="ARBA" id="ARBA00023054"/>
    </source>
</evidence>
<dbReference type="Ensembl" id="ENSSSCT00065006755.1">
    <property type="protein sequence ID" value="ENSSSCP00065002953.1"/>
    <property type="gene ID" value="ENSSSCG00065004908.1"/>
</dbReference>
<accession>A0A8D1XFT3</accession>
<organism evidence="22 23">
    <name type="scientific">Sus scrofa</name>
    <name type="common">Pig</name>
    <dbReference type="NCBI Taxonomy" id="9823"/>
    <lineage>
        <taxon>Eukaryota</taxon>
        <taxon>Metazoa</taxon>
        <taxon>Chordata</taxon>
        <taxon>Craniata</taxon>
        <taxon>Vertebrata</taxon>
        <taxon>Euteleostomi</taxon>
        <taxon>Mammalia</taxon>
        <taxon>Eutheria</taxon>
        <taxon>Laurasiatheria</taxon>
        <taxon>Artiodactyla</taxon>
        <taxon>Suina</taxon>
        <taxon>Suidae</taxon>
        <taxon>Sus</taxon>
    </lineage>
</organism>
<evidence type="ECO:0000256" key="12">
    <source>
        <dbReference type="ARBA" id="ARBA00023121"/>
    </source>
</evidence>
<keyword evidence="14" id="KW-0342">GTP-binding</keyword>
<evidence type="ECO:0000256" key="10">
    <source>
        <dbReference type="ARBA" id="ARBA00022989"/>
    </source>
</evidence>
<keyword evidence="15" id="KW-0472">Membrane</keyword>
<sequence length="962" mass="111809">MWRLRRAAVACEVCQSLVKHSSGIKGSLPLQKLHLVSRSIYHSRHPTLKLQRPQFRTSFQQFSSLTNLPLRKLKLSPIKYGYQPRRNFWPARLAARLLKLRYLILGSAVGGGYTAKKTFDQWKDMIPDLSDYKWIVPDIVWEIDEYIDLEKIRNALPNSEDLAKLTPDFDKIVESLSLLKDFFTTGSPGETAFRATDPGSESDKRYRKVSDKEKIDQLQEELLHTQLKYQRILERLEKENKELRKLVLQKDDKGIHHRKLKKSLIDMYSEVLDVLSDYDASYNTQDHLPRVVVVGDQSAGKTSVLEMIAQARIFPRGSGEMMTRSPVKVTLSEGPHHVALFKDSSREFDLTKEEDLAALRHEIELRMRKNVKEGCTVSPETISLNVKGPGLQRMVLVDLPGVINTVTSGMAPDTKETIFSISKAYMQNPNAIILCIQDGSVDAERSIVTDLVSQMDPHGRRTIFVLTKVDLAEKNVASPSRIQQIIEGKLFPMKALGYFAVVTGKGNSSESIEAIRDYEEEFFQNSKLLKTSMLKAHQVTTRNLSLAVSDCFWKMVRESVEQQADSFKATRFNLETEWKNNYPRLRELDRNELFEKAKNEILDEVISLSQVTPKHWEEILQQSLWERVSTHVIENIYLPAAQTMNSGTFNTTVDIKLKQWTDKQLPNKAVEVAWETLQEEFSRFMTEPKGKEHDDIFDKLKEAVKEESIKRHKWNDFAEDSLRVIQHNALEDRSISDKQQWDAAIYFMEEALQARLKDTENALENMVGPDWKKRWLYWKNRTQEQCVHNETKNELEKMLKCNEEHPAYLASDEITTVRKNLESRGVEVDPSLIKDTWHQVYRRHFLKTALNHCNLCRRGFYYYQRHFVDSELECNDVVLFWRIQRMLAITANTLRQQLTNTEVRRLEKNVKEVLEDFAEDSEKKVKLLTGKRVQLAEDLILYFISNLKYRQRTFSPELFESC</sequence>
<dbReference type="InterPro" id="IPR045063">
    <property type="entry name" value="Dynamin_N"/>
</dbReference>
<evidence type="ECO:0000256" key="20">
    <source>
        <dbReference type="SAM" id="Coils"/>
    </source>
</evidence>
<comment type="catalytic activity">
    <reaction evidence="18">
        <text>GTP + H2O = GDP + phosphate + H(+)</text>
        <dbReference type="Rhea" id="RHEA:19669"/>
        <dbReference type="ChEBI" id="CHEBI:15377"/>
        <dbReference type="ChEBI" id="CHEBI:15378"/>
        <dbReference type="ChEBI" id="CHEBI:37565"/>
        <dbReference type="ChEBI" id="CHEBI:43474"/>
        <dbReference type="ChEBI" id="CHEBI:58189"/>
        <dbReference type="EC" id="3.6.5.5"/>
    </reaction>
</comment>
<dbReference type="InterPro" id="IPR030381">
    <property type="entry name" value="G_DYNAMIN_dom"/>
</dbReference>
<dbReference type="GO" id="GO:0005525">
    <property type="term" value="F:GTP binding"/>
    <property type="evidence" value="ECO:0007669"/>
    <property type="project" value="UniProtKB-KW"/>
</dbReference>
<evidence type="ECO:0000259" key="21">
    <source>
        <dbReference type="PROSITE" id="PS51718"/>
    </source>
</evidence>
<evidence type="ECO:0000256" key="15">
    <source>
        <dbReference type="ARBA" id="ARBA00023136"/>
    </source>
</evidence>
<dbReference type="CDD" id="cd08771">
    <property type="entry name" value="DLP_1"/>
    <property type="match status" value="1"/>
</dbReference>
<dbReference type="InterPro" id="IPR022812">
    <property type="entry name" value="Dynamin"/>
</dbReference>
<dbReference type="GO" id="GO:0003924">
    <property type="term" value="F:GTPase activity"/>
    <property type="evidence" value="ECO:0007669"/>
    <property type="project" value="InterPro"/>
</dbReference>
<evidence type="ECO:0000256" key="4">
    <source>
        <dbReference type="ARBA" id="ARBA00022692"/>
    </source>
</evidence>
<evidence type="ECO:0000256" key="1">
    <source>
        <dbReference type="ARBA" id="ARBA00004434"/>
    </source>
</evidence>
<dbReference type="InterPro" id="IPR045817">
    <property type="entry name" value="OPA1_C"/>
</dbReference>
<evidence type="ECO:0000256" key="17">
    <source>
        <dbReference type="ARBA" id="ARBA00044791"/>
    </source>
</evidence>
<reference evidence="22" key="1">
    <citation type="submission" date="2025-08" db="UniProtKB">
        <authorList>
            <consortium name="Ensembl"/>
        </authorList>
    </citation>
    <scope>IDENTIFICATION</scope>
</reference>
<dbReference type="GO" id="GO:0008289">
    <property type="term" value="F:lipid binding"/>
    <property type="evidence" value="ECO:0007669"/>
    <property type="project" value="UniProtKB-KW"/>
</dbReference>
<feature type="coiled-coil region" evidence="20">
    <location>
        <begin position="215"/>
        <end position="253"/>
    </location>
</feature>
<keyword evidence="11 20" id="KW-0175">Coiled coil</keyword>
<dbReference type="PROSITE" id="PS51718">
    <property type="entry name" value="G_DYNAMIN_2"/>
    <property type="match status" value="1"/>
</dbReference>
<dbReference type="AlphaFoldDB" id="A0A8D1XFT3"/>
<evidence type="ECO:0000256" key="13">
    <source>
        <dbReference type="ARBA" id="ARBA00023128"/>
    </source>
</evidence>
<evidence type="ECO:0000256" key="14">
    <source>
        <dbReference type="ARBA" id="ARBA00023134"/>
    </source>
</evidence>
<dbReference type="InterPro" id="IPR027417">
    <property type="entry name" value="P-loop_NTPase"/>
</dbReference>
<keyword evidence="10" id="KW-1133">Transmembrane helix</keyword>
<dbReference type="InterPro" id="IPR001401">
    <property type="entry name" value="Dynamin_GTPase"/>
</dbReference>
<dbReference type="Pfam" id="PF19434">
    <property type="entry name" value="OPA1_C"/>
    <property type="match status" value="1"/>
</dbReference>
<dbReference type="PANTHER" id="PTHR11566">
    <property type="entry name" value="DYNAMIN"/>
    <property type="match status" value="1"/>
</dbReference>
<dbReference type="GO" id="GO:0010821">
    <property type="term" value="P:regulation of mitochondrion organization"/>
    <property type="evidence" value="ECO:0007669"/>
    <property type="project" value="UniProtKB-ARBA"/>
</dbReference>
<keyword evidence="9" id="KW-0809">Transit peptide</keyword>
<dbReference type="GO" id="GO:0005743">
    <property type="term" value="C:mitochondrial inner membrane"/>
    <property type="evidence" value="ECO:0007669"/>
    <property type="project" value="UniProtKB-SubCell"/>
</dbReference>
<comment type="subcellular location">
    <subcellularLocation>
        <location evidence="1">Mitochondrion inner membrane</location>
        <topology evidence="1">Single-pass membrane protein</topology>
    </subcellularLocation>
    <subcellularLocation>
        <location evidence="2">Mitochondrion intermembrane space</location>
    </subcellularLocation>
</comment>
<evidence type="ECO:0000313" key="23">
    <source>
        <dbReference type="Proteomes" id="UP000694725"/>
    </source>
</evidence>
<keyword evidence="7" id="KW-0999">Mitochondrion inner membrane</keyword>
<evidence type="ECO:0000256" key="9">
    <source>
        <dbReference type="ARBA" id="ARBA00022946"/>
    </source>
</evidence>
<keyword evidence="16" id="KW-1015">Disulfide bond</keyword>